<evidence type="ECO:0000256" key="6">
    <source>
        <dbReference type="ARBA" id="ARBA00023012"/>
    </source>
</evidence>
<evidence type="ECO:0000256" key="4">
    <source>
        <dbReference type="ARBA" id="ARBA00022777"/>
    </source>
</evidence>
<dbReference type="PIRSF" id="PIRSF003169">
    <property type="entry name" value="STHK_DegS"/>
    <property type="match status" value="1"/>
</dbReference>
<evidence type="ECO:0000313" key="10">
    <source>
        <dbReference type="EMBL" id="UUI05621.1"/>
    </source>
</evidence>
<dbReference type="Pfam" id="PF07730">
    <property type="entry name" value="HisKA_3"/>
    <property type="match status" value="1"/>
</dbReference>
<dbReference type="SMART" id="SM00387">
    <property type="entry name" value="HATPase_c"/>
    <property type="match status" value="1"/>
</dbReference>
<keyword evidence="11" id="KW-1185">Reference proteome</keyword>
<dbReference type="EC" id="2.7.13.3" evidence="7"/>
<feature type="domain" description="Histidine kinase" evidence="9">
    <location>
        <begin position="183"/>
        <end position="379"/>
    </location>
</feature>
<evidence type="ECO:0000256" key="7">
    <source>
        <dbReference type="PIRNR" id="PIRNR003169"/>
    </source>
</evidence>
<protein>
    <recommendedName>
        <fullName evidence="7">Signal transduction histidine-protein kinase/phosphatase DegS</fullName>
        <ecNumber evidence="7">2.7.13.3</ecNumber>
        <ecNumber evidence="7">3.1.3.-</ecNumber>
    </recommendedName>
</protein>
<sequence length="380" mass="44456">MMTLRLSSQAIDQIVENVLQMIDQSKDEVFEITEEGRKEFEYLSEELESTKKKVKEYIQKGDKLEREVKSHRKQLALVSKDFKKYSEDEVRTVYEKTHDLQTRLVIMREEEKLLRQRRDEIEIRLTNLTHILERGEDLVAKMTIIFSFMKDDMKQINEMIEDAREKQAFGLKIIEAQEEERKKLSREIHDGPAQMLANVLLRSDILDYVVKKGSPEEVSKEIKSLRKNVRSSLQEVRRIIYDLRPMALDDLGLIPTIRKYADRVTEYHNIHVEFIVFGEEKRLDTKYEVALFRLMQEATQNVIKHSEATEIKVKLEIIKDRLILVIADNGKGFNPNEKDDNSFGLIGMKERVEMLDGKLEIFTGEGKGTTVTINVPYSLS</sequence>
<keyword evidence="2 7" id="KW-0808">Transferase</keyword>
<dbReference type="Gene3D" id="3.30.565.10">
    <property type="entry name" value="Histidine kinase-like ATPase, C-terminal domain"/>
    <property type="match status" value="1"/>
</dbReference>
<evidence type="ECO:0000256" key="5">
    <source>
        <dbReference type="ARBA" id="ARBA00022840"/>
    </source>
</evidence>
<evidence type="ECO:0000256" key="3">
    <source>
        <dbReference type="ARBA" id="ARBA00022741"/>
    </source>
</evidence>
<dbReference type="EC" id="3.1.3.-" evidence="7"/>
<gene>
    <name evidence="10" type="ORF">NP439_19270</name>
</gene>
<evidence type="ECO:0000259" key="9">
    <source>
        <dbReference type="PROSITE" id="PS50109"/>
    </source>
</evidence>
<reference evidence="10" key="1">
    <citation type="submission" date="2022-07" db="EMBL/GenBank/DDBJ databases">
        <title>FELIX.</title>
        <authorList>
            <person name="Wan K.H."/>
            <person name="Park S."/>
            <person name="Lawrence Q."/>
            <person name="Eichenberger J.P."/>
            <person name="Booth B.W."/>
            <person name="Piaggio A.J."/>
            <person name="Chandler J.C."/>
            <person name="Franklin A.B."/>
            <person name="Celniker S.E."/>
        </authorList>
    </citation>
    <scope>NUCLEOTIDE SEQUENCE</scope>
    <source>
        <strain evidence="10">QA-1986 374</strain>
    </source>
</reference>
<evidence type="ECO:0000256" key="8">
    <source>
        <dbReference type="SAM" id="Coils"/>
    </source>
</evidence>
<evidence type="ECO:0000313" key="11">
    <source>
        <dbReference type="Proteomes" id="UP001059773"/>
    </source>
</evidence>
<keyword evidence="3 7" id="KW-0547">Nucleotide-binding</keyword>
<dbReference type="InterPro" id="IPR050482">
    <property type="entry name" value="Sensor_HK_TwoCompSys"/>
</dbReference>
<comment type="function">
    <text evidence="7">Member of the two-component regulatory system DegS/DegU, which plays an important role in the transition growth phase.</text>
</comment>
<dbReference type="InterPro" id="IPR008595">
    <property type="entry name" value="DegS"/>
</dbReference>
<dbReference type="InterPro" id="IPR016381">
    <property type="entry name" value="Sig_transdc_His_kinase_DegS"/>
</dbReference>
<dbReference type="EMBL" id="CP101914">
    <property type="protein sequence ID" value="UUI05621.1"/>
    <property type="molecule type" value="Genomic_DNA"/>
</dbReference>
<dbReference type="Pfam" id="PF05384">
    <property type="entry name" value="DegS"/>
    <property type="match status" value="1"/>
</dbReference>
<dbReference type="Gene3D" id="1.20.5.1930">
    <property type="match status" value="1"/>
</dbReference>
<keyword evidence="7" id="KW-0904">Protein phosphatase</keyword>
<name>A0ABY5K2V0_9BACI</name>
<feature type="coiled-coil region" evidence="8">
    <location>
        <begin position="40"/>
        <end position="74"/>
    </location>
</feature>
<keyword evidence="7" id="KW-0378">Hydrolase</keyword>
<dbReference type="InterPro" id="IPR036890">
    <property type="entry name" value="HATPase_C_sf"/>
</dbReference>
<dbReference type="InterPro" id="IPR003594">
    <property type="entry name" value="HATPase_dom"/>
</dbReference>
<evidence type="ECO:0000256" key="1">
    <source>
        <dbReference type="ARBA" id="ARBA00000085"/>
    </source>
</evidence>
<proteinExistence type="predicted"/>
<evidence type="ECO:0000256" key="2">
    <source>
        <dbReference type="ARBA" id="ARBA00022679"/>
    </source>
</evidence>
<keyword evidence="4 7" id="KW-0418">Kinase</keyword>
<dbReference type="PROSITE" id="PS50109">
    <property type="entry name" value="HIS_KIN"/>
    <property type="match status" value="1"/>
</dbReference>
<accession>A0ABY5K2V0</accession>
<dbReference type="InterPro" id="IPR005467">
    <property type="entry name" value="His_kinase_dom"/>
</dbReference>
<comment type="subcellular location">
    <subcellularLocation>
        <location evidence="7">Cytoplasm</location>
    </subcellularLocation>
</comment>
<keyword evidence="6 7" id="KW-0902">Two-component regulatory system</keyword>
<keyword evidence="8" id="KW-0175">Coiled coil</keyword>
<dbReference type="GO" id="GO:0016301">
    <property type="term" value="F:kinase activity"/>
    <property type="evidence" value="ECO:0007669"/>
    <property type="project" value="UniProtKB-KW"/>
</dbReference>
<comment type="catalytic activity">
    <reaction evidence="1 7">
        <text>ATP + protein L-histidine = ADP + protein N-phospho-L-histidine.</text>
        <dbReference type="EC" id="2.7.13.3"/>
    </reaction>
</comment>
<dbReference type="Pfam" id="PF02518">
    <property type="entry name" value="HATPase_c"/>
    <property type="match status" value="1"/>
</dbReference>
<keyword evidence="5 7" id="KW-0067">ATP-binding</keyword>
<dbReference type="InterPro" id="IPR011712">
    <property type="entry name" value="Sig_transdc_His_kin_sub3_dim/P"/>
</dbReference>
<dbReference type="Proteomes" id="UP001059773">
    <property type="component" value="Chromosome"/>
</dbReference>
<organism evidence="10 11">
    <name type="scientific">Oceanobacillus jeddahense</name>
    <dbReference type="NCBI Taxonomy" id="1462527"/>
    <lineage>
        <taxon>Bacteria</taxon>
        <taxon>Bacillati</taxon>
        <taxon>Bacillota</taxon>
        <taxon>Bacilli</taxon>
        <taxon>Bacillales</taxon>
        <taxon>Bacillaceae</taxon>
        <taxon>Oceanobacillus</taxon>
    </lineage>
</organism>
<dbReference type="PANTHER" id="PTHR24421:SF55">
    <property type="entry name" value="SENSOR HISTIDINE KINASE YDFH"/>
    <property type="match status" value="1"/>
</dbReference>
<dbReference type="CDD" id="cd16917">
    <property type="entry name" value="HATPase_UhpB-NarQ-NarX-like"/>
    <property type="match status" value="1"/>
</dbReference>
<keyword evidence="7" id="KW-0963">Cytoplasm</keyword>
<dbReference type="SUPFAM" id="SSF55874">
    <property type="entry name" value="ATPase domain of HSP90 chaperone/DNA topoisomerase II/histidine kinase"/>
    <property type="match status" value="1"/>
</dbReference>
<dbReference type="PANTHER" id="PTHR24421">
    <property type="entry name" value="NITRATE/NITRITE SENSOR PROTEIN NARX-RELATED"/>
    <property type="match status" value="1"/>
</dbReference>